<reference evidence="2" key="1">
    <citation type="submission" date="2021-05" db="EMBL/GenBank/DDBJ databases">
        <authorList>
            <person name="Alioto T."/>
            <person name="Alioto T."/>
            <person name="Gomez Garrido J."/>
        </authorList>
    </citation>
    <scope>NUCLEOTIDE SEQUENCE</scope>
</reference>
<evidence type="ECO:0000313" key="2">
    <source>
        <dbReference type="EMBL" id="CAG6621833.1"/>
    </source>
</evidence>
<proteinExistence type="predicted"/>
<accession>A0A8D8Q277</accession>
<sequence>MPTNTLDPLPVFPTVTPRLTYDLRDANLNVHEDVEPARDTRSDRGEFVSVVMFYIFCGYTKRCGDDVGVYLMEKKIIRPLRRRRSFVRMKKKKQKNNNKKNMSWQELQETSPKIIKRE</sequence>
<dbReference type="EMBL" id="HBUF01051097">
    <property type="protein sequence ID" value="CAG6621833.1"/>
    <property type="molecule type" value="Transcribed_RNA"/>
</dbReference>
<feature type="compositionally biased region" description="Polar residues" evidence="1">
    <location>
        <begin position="102"/>
        <end position="111"/>
    </location>
</feature>
<feature type="compositionally biased region" description="Basic residues" evidence="1">
    <location>
        <begin position="87"/>
        <end position="98"/>
    </location>
</feature>
<organism evidence="2">
    <name type="scientific">Cacopsylla melanoneura</name>
    <dbReference type="NCBI Taxonomy" id="428564"/>
    <lineage>
        <taxon>Eukaryota</taxon>
        <taxon>Metazoa</taxon>
        <taxon>Ecdysozoa</taxon>
        <taxon>Arthropoda</taxon>
        <taxon>Hexapoda</taxon>
        <taxon>Insecta</taxon>
        <taxon>Pterygota</taxon>
        <taxon>Neoptera</taxon>
        <taxon>Paraneoptera</taxon>
        <taxon>Hemiptera</taxon>
        <taxon>Sternorrhyncha</taxon>
        <taxon>Psylloidea</taxon>
        <taxon>Psyllidae</taxon>
        <taxon>Psyllinae</taxon>
        <taxon>Cacopsylla</taxon>
    </lineage>
</organism>
<dbReference type="AlphaFoldDB" id="A0A8D8Q277"/>
<evidence type="ECO:0000256" key="1">
    <source>
        <dbReference type="SAM" id="MobiDB-lite"/>
    </source>
</evidence>
<protein>
    <submittedName>
        <fullName evidence="2">Uncharacterized protein</fullName>
    </submittedName>
</protein>
<name>A0A8D8Q277_9HEMI</name>
<feature type="region of interest" description="Disordered" evidence="1">
    <location>
        <begin position="87"/>
        <end position="118"/>
    </location>
</feature>